<organism evidence="9 10">
    <name type="scientific">Propionigenium maris DSM 9537</name>
    <dbReference type="NCBI Taxonomy" id="1123000"/>
    <lineage>
        <taxon>Bacteria</taxon>
        <taxon>Fusobacteriati</taxon>
        <taxon>Fusobacteriota</taxon>
        <taxon>Fusobacteriia</taxon>
        <taxon>Fusobacteriales</taxon>
        <taxon>Fusobacteriaceae</taxon>
        <taxon>Propionigenium</taxon>
    </lineage>
</organism>
<dbReference type="AlphaFoldDB" id="A0A9W6GK02"/>
<dbReference type="SUPFAM" id="SSF142823">
    <property type="entry name" value="ComB-like"/>
    <property type="match status" value="1"/>
</dbReference>
<comment type="similarity">
    <text evidence="2 8">Belongs to the ComB family.</text>
</comment>
<keyword evidence="10" id="KW-1185">Reference proteome</keyword>
<dbReference type="InterPro" id="IPR005238">
    <property type="entry name" value="ComB-like"/>
</dbReference>
<dbReference type="PANTHER" id="PTHR37311:SF1">
    <property type="entry name" value="2-PHOSPHOSULFOLACTATE PHOSPHATASE-RELATED"/>
    <property type="match status" value="1"/>
</dbReference>
<keyword evidence="5 8" id="KW-0378">Hydrolase</keyword>
<evidence type="ECO:0000313" key="10">
    <source>
        <dbReference type="Proteomes" id="UP001144471"/>
    </source>
</evidence>
<dbReference type="GO" id="GO:0050545">
    <property type="term" value="F:sulfopyruvate decarboxylase activity"/>
    <property type="evidence" value="ECO:0007669"/>
    <property type="project" value="TreeGrafter"/>
</dbReference>
<evidence type="ECO:0000256" key="3">
    <source>
        <dbReference type="ARBA" id="ARBA00012953"/>
    </source>
</evidence>
<dbReference type="GO" id="GO:0050532">
    <property type="term" value="F:2-phosphosulfolactate phosphatase activity"/>
    <property type="evidence" value="ECO:0007669"/>
    <property type="project" value="UniProtKB-UniRule"/>
</dbReference>
<evidence type="ECO:0000313" key="9">
    <source>
        <dbReference type="EMBL" id="GLI56543.1"/>
    </source>
</evidence>
<reference evidence="9" key="1">
    <citation type="submission" date="2022-12" db="EMBL/GenBank/DDBJ databases">
        <title>Reference genome sequencing for broad-spectrum identification of bacterial and archaeal isolates by mass spectrometry.</title>
        <authorList>
            <person name="Sekiguchi Y."/>
            <person name="Tourlousse D.M."/>
        </authorList>
    </citation>
    <scope>NUCLEOTIDE SEQUENCE</scope>
    <source>
        <strain evidence="9">10succ1</strain>
    </source>
</reference>
<dbReference type="PANTHER" id="PTHR37311">
    <property type="entry name" value="2-PHOSPHOSULFOLACTATE PHOSPHATASE-RELATED"/>
    <property type="match status" value="1"/>
</dbReference>
<comment type="catalytic activity">
    <reaction evidence="7 8">
        <text>(2R)-O-phospho-3-sulfolactate + H2O = (2R)-3-sulfolactate + phosphate</text>
        <dbReference type="Rhea" id="RHEA:23416"/>
        <dbReference type="ChEBI" id="CHEBI:15377"/>
        <dbReference type="ChEBI" id="CHEBI:15597"/>
        <dbReference type="ChEBI" id="CHEBI:43474"/>
        <dbReference type="ChEBI" id="CHEBI:58738"/>
        <dbReference type="EC" id="3.1.3.71"/>
    </reaction>
</comment>
<protein>
    <recommendedName>
        <fullName evidence="4 8">Probable 2-phosphosulfolactate phosphatase</fullName>
        <ecNumber evidence="3 8">3.1.3.71</ecNumber>
    </recommendedName>
</protein>
<dbReference type="GO" id="GO:0000287">
    <property type="term" value="F:magnesium ion binding"/>
    <property type="evidence" value="ECO:0007669"/>
    <property type="project" value="UniProtKB-UniRule"/>
</dbReference>
<evidence type="ECO:0000256" key="4">
    <source>
        <dbReference type="ARBA" id="ARBA00021948"/>
    </source>
</evidence>
<evidence type="ECO:0000256" key="6">
    <source>
        <dbReference type="ARBA" id="ARBA00022842"/>
    </source>
</evidence>
<accession>A0A9W6GK02</accession>
<dbReference type="RefSeq" id="WP_281835751.1">
    <property type="nucleotide sequence ID" value="NZ_BSDY01000008.1"/>
</dbReference>
<evidence type="ECO:0000256" key="7">
    <source>
        <dbReference type="ARBA" id="ARBA00033711"/>
    </source>
</evidence>
<dbReference type="Proteomes" id="UP001144471">
    <property type="component" value="Unassembled WGS sequence"/>
</dbReference>
<sequence length="239" mass="26614">MKVDIIFTADDIKREKIEGRNIVVIDVLRATSVMVTAMARGVEEIHVFKDVEEVFEAGRGRVDAILCGERRGLKVEGFHYGNSPLEYGEEIEGKRMYMTTSNGTKALVGSNSGRRVFTGSFLNLDAVVKRVLEEDEDLVVVCAGTDGEFSLDDALCAGMIAEGIAQKKREAEFTDSALAMRDIALGCREPKDRLAGSRHYSYLESIDFHEDLDYCLSLNLYDIVPEYREGVVRAGRLQD</sequence>
<comment type="caution">
    <text evidence="9">The sequence shown here is derived from an EMBL/GenBank/DDBJ whole genome shotgun (WGS) entry which is preliminary data.</text>
</comment>
<evidence type="ECO:0000256" key="5">
    <source>
        <dbReference type="ARBA" id="ARBA00022801"/>
    </source>
</evidence>
<dbReference type="Pfam" id="PF04029">
    <property type="entry name" value="2-ph_phosp"/>
    <property type="match status" value="1"/>
</dbReference>
<evidence type="ECO:0000256" key="1">
    <source>
        <dbReference type="ARBA" id="ARBA00001946"/>
    </source>
</evidence>
<keyword evidence="6 8" id="KW-0460">Magnesium</keyword>
<evidence type="ECO:0000256" key="8">
    <source>
        <dbReference type="HAMAP-Rule" id="MF_00490"/>
    </source>
</evidence>
<dbReference type="Gene3D" id="3.90.1560.10">
    <property type="entry name" value="ComB-like"/>
    <property type="match status" value="1"/>
</dbReference>
<comment type="cofactor">
    <cofactor evidence="1 8">
        <name>Mg(2+)</name>
        <dbReference type="ChEBI" id="CHEBI:18420"/>
    </cofactor>
</comment>
<dbReference type="EC" id="3.1.3.71" evidence="3 8"/>
<name>A0A9W6GK02_9FUSO</name>
<dbReference type="FunFam" id="3.90.1560.10:FF:000001">
    <property type="entry name" value="Probable 2-phosphosulfolactate phosphatase"/>
    <property type="match status" value="1"/>
</dbReference>
<proteinExistence type="inferred from homology"/>
<dbReference type="HAMAP" id="MF_00490">
    <property type="entry name" value="ComB"/>
    <property type="match status" value="1"/>
</dbReference>
<dbReference type="EMBL" id="BSDY01000008">
    <property type="protein sequence ID" value="GLI56543.1"/>
    <property type="molecule type" value="Genomic_DNA"/>
</dbReference>
<evidence type="ECO:0000256" key="2">
    <source>
        <dbReference type="ARBA" id="ARBA00009997"/>
    </source>
</evidence>
<dbReference type="InterPro" id="IPR036702">
    <property type="entry name" value="ComB-like_sf"/>
</dbReference>
<gene>
    <name evidence="8 9" type="primary">comB</name>
    <name evidence="9" type="ORF">PM10SUCC1_20570</name>
</gene>